<name>A0A6G4WIY3_9HYPH</name>
<dbReference type="InterPro" id="IPR018727">
    <property type="entry name" value="DUF2267"/>
</dbReference>
<organism evidence="1 2">
    <name type="scientific">Allomesorhizobium camelthorni</name>
    <dbReference type="NCBI Taxonomy" id="475069"/>
    <lineage>
        <taxon>Bacteria</taxon>
        <taxon>Pseudomonadati</taxon>
        <taxon>Pseudomonadota</taxon>
        <taxon>Alphaproteobacteria</taxon>
        <taxon>Hyphomicrobiales</taxon>
        <taxon>Phyllobacteriaceae</taxon>
        <taxon>Allomesorhizobium</taxon>
    </lineage>
</organism>
<dbReference type="Pfam" id="PF10025">
    <property type="entry name" value="DUF2267"/>
    <property type="match status" value="1"/>
</dbReference>
<dbReference type="Proteomes" id="UP001642900">
    <property type="component" value="Unassembled WGS sequence"/>
</dbReference>
<sequence length="146" mass="16467">MSATGLDVFDKTLQTTNIWLDEIMAEMGPDRQLAWHMLGSVLRAVRDRVQPDLAAHLGSQLPLLVRGAYFDRYKPSTTPDKIRTLDEFLGKIKEDMQFTRPVDSGDALRVVCRVLAKHVGEGQATKIFEALPAEIRRVAEPRENVH</sequence>
<dbReference type="Gene3D" id="1.10.490.110">
    <property type="entry name" value="Uncharacterized conserved protein DUF2267"/>
    <property type="match status" value="1"/>
</dbReference>
<proteinExistence type="predicted"/>
<keyword evidence="2" id="KW-1185">Reference proteome</keyword>
<accession>A0A6G4WIY3</accession>
<dbReference type="EMBL" id="JAAKZF010000042">
    <property type="protein sequence ID" value="NGO54047.1"/>
    <property type="molecule type" value="Genomic_DNA"/>
</dbReference>
<evidence type="ECO:0000313" key="1">
    <source>
        <dbReference type="EMBL" id="NGO54047.1"/>
    </source>
</evidence>
<dbReference type="AlphaFoldDB" id="A0A6G4WIY3"/>
<comment type="caution">
    <text evidence="1">The sequence shown here is derived from an EMBL/GenBank/DDBJ whole genome shotgun (WGS) entry which is preliminary data.</text>
</comment>
<reference evidence="1 2" key="1">
    <citation type="submission" date="2020-02" db="EMBL/GenBank/DDBJ databases">
        <title>Genome sequence of strain CCNWXJ40-4.</title>
        <authorList>
            <person name="Gao J."/>
            <person name="Sun J."/>
        </authorList>
    </citation>
    <scope>NUCLEOTIDE SEQUENCE [LARGE SCALE GENOMIC DNA]</scope>
    <source>
        <strain evidence="1 2">CCNWXJ 40-4</strain>
    </source>
</reference>
<dbReference type="RefSeq" id="WP_165032001.1">
    <property type="nucleotide sequence ID" value="NZ_JAAKZF010000042.1"/>
</dbReference>
<gene>
    <name evidence="1" type="ORF">G6N73_23350</name>
</gene>
<protein>
    <submittedName>
        <fullName evidence="1">DUF2267 domain-containing protein</fullName>
    </submittedName>
</protein>
<dbReference type="InterPro" id="IPR038282">
    <property type="entry name" value="DUF2267_sf"/>
</dbReference>
<evidence type="ECO:0000313" key="2">
    <source>
        <dbReference type="Proteomes" id="UP001642900"/>
    </source>
</evidence>